<gene>
    <name evidence="1" type="ORF">EEDITHA_LOCUS10809</name>
</gene>
<reference evidence="1" key="1">
    <citation type="submission" date="2022-03" db="EMBL/GenBank/DDBJ databases">
        <authorList>
            <person name="Tunstrom K."/>
        </authorList>
    </citation>
    <scope>NUCLEOTIDE SEQUENCE</scope>
</reference>
<dbReference type="AlphaFoldDB" id="A0AAU9UC80"/>
<organism evidence="1 2">
    <name type="scientific">Euphydryas editha</name>
    <name type="common">Edith's checkerspot</name>
    <dbReference type="NCBI Taxonomy" id="104508"/>
    <lineage>
        <taxon>Eukaryota</taxon>
        <taxon>Metazoa</taxon>
        <taxon>Ecdysozoa</taxon>
        <taxon>Arthropoda</taxon>
        <taxon>Hexapoda</taxon>
        <taxon>Insecta</taxon>
        <taxon>Pterygota</taxon>
        <taxon>Neoptera</taxon>
        <taxon>Endopterygota</taxon>
        <taxon>Lepidoptera</taxon>
        <taxon>Glossata</taxon>
        <taxon>Ditrysia</taxon>
        <taxon>Papilionoidea</taxon>
        <taxon>Nymphalidae</taxon>
        <taxon>Nymphalinae</taxon>
        <taxon>Euphydryas</taxon>
    </lineage>
</organism>
<comment type="caution">
    <text evidence="1">The sequence shown here is derived from an EMBL/GenBank/DDBJ whole genome shotgun (WGS) entry which is preliminary data.</text>
</comment>
<dbReference type="Proteomes" id="UP001153954">
    <property type="component" value="Unassembled WGS sequence"/>
</dbReference>
<sequence>MSLIPWNMGRVLVWDATCSDTLALSHLHETSNRAGTACEATEKAKICKYRGLGSEYVFVPFGVETLGPWGPSAIMLFKEIAKRLVDITRHRRAGSYLGQRINLAIQRGNAASFFGTLPKGTPFNNIF</sequence>
<name>A0AAU9UC80_EUPED</name>
<proteinExistence type="predicted"/>
<accession>A0AAU9UC80</accession>
<protein>
    <submittedName>
        <fullName evidence="1">Uncharacterized protein</fullName>
    </submittedName>
</protein>
<evidence type="ECO:0000313" key="2">
    <source>
        <dbReference type="Proteomes" id="UP001153954"/>
    </source>
</evidence>
<dbReference type="EMBL" id="CAKOGL010000015">
    <property type="protein sequence ID" value="CAH2095340.1"/>
    <property type="molecule type" value="Genomic_DNA"/>
</dbReference>
<evidence type="ECO:0000313" key="1">
    <source>
        <dbReference type="EMBL" id="CAH2095340.1"/>
    </source>
</evidence>
<keyword evidence="2" id="KW-1185">Reference proteome</keyword>